<feature type="non-terminal residue" evidence="1">
    <location>
        <position position="279"/>
    </location>
</feature>
<dbReference type="AlphaFoldDB" id="A0A9P9INQ6"/>
<gene>
    <name evidence="1" type="ORF">B0J11DRAFT_606312</name>
</gene>
<dbReference type="OrthoDB" id="3787206at2759"/>
<reference evidence="1" key="1">
    <citation type="journal article" date="2021" name="Nat. Commun.">
        <title>Genetic determinants of endophytism in the Arabidopsis root mycobiome.</title>
        <authorList>
            <person name="Mesny F."/>
            <person name="Miyauchi S."/>
            <person name="Thiergart T."/>
            <person name="Pickel B."/>
            <person name="Atanasova L."/>
            <person name="Karlsson M."/>
            <person name="Huettel B."/>
            <person name="Barry K.W."/>
            <person name="Haridas S."/>
            <person name="Chen C."/>
            <person name="Bauer D."/>
            <person name="Andreopoulos W."/>
            <person name="Pangilinan J."/>
            <person name="LaButti K."/>
            <person name="Riley R."/>
            <person name="Lipzen A."/>
            <person name="Clum A."/>
            <person name="Drula E."/>
            <person name="Henrissat B."/>
            <person name="Kohler A."/>
            <person name="Grigoriev I.V."/>
            <person name="Martin F.M."/>
            <person name="Hacquard S."/>
        </authorList>
    </citation>
    <scope>NUCLEOTIDE SEQUENCE</scope>
    <source>
        <strain evidence="1">MPI-CAGE-CH-0243</strain>
    </source>
</reference>
<protein>
    <submittedName>
        <fullName evidence="1">Uncharacterized protein</fullName>
    </submittedName>
</protein>
<accession>A0A9P9INQ6</accession>
<proteinExistence type="predicted"/>
<name>A0A9P9INQ6_9PLEO</name>
<dbReference type="EMBL" id="JAGMWT010000007">
    <property type="protein sequence ID" value="KAH7125780.1"/>
    <property type="molecule type" value="Genomic_DNA"/>
</dbReference>
<comment type="caution">
    <text evidence="1">The sequence shown here is derived from an EMBL/GenBank/DDBJ whole genome shotgun (WGS) entry which is preliminary data.</text>
</comment>
<sequence>MAMAGTISNLFTDLSQLENFEDVTGDVEPFPTLVPYEEFPSNVLSYKMMQKEDVVMALLQNNTDQFARIHERETWTWVVQWQVDPPSTIQNLIAPKAIKLRQAPKPIRRWFRVSMLNDEDALRSLLDIIHARSDVVPNCIEFFYRWIDILGEDGYALQCALRDEIPSLWDFEQHPYSSQEDEPKEYGPDPIQSGRLLYRERRFGLKPPRLSRDPTALFNIPTEPAQAEKYYVACYKQRQRALHLVIEAGMTREQINNYKTRQDMHPFDTSKVRGEYHLQ</sequence>
<dbReference type="Proteomes" id="UP000700596">
    <property type="component" value="Unassembled WGS sequence"/>
</dbReference>
<keyword evidence="2" id="KW-1185">Reference proteome</keyword>
<evidence type="ECO:0000313" key="2">
    <source>
        <dbReference type="Proteomes" id="UP000700596"/>
    </source>
</evidence>
<evidence type="ECO:0000313" key="1">
    <source>
        <dbReference type="EMBL" id="KAH7125780.1"/>
    </source>
</evidence>
<organism evidence="1 2">
    <name type="scientific">Dendryphion nanum</name>
    <dbReference type="NCBI Taxonomy" id="256645"/>
    <lineage>
        <taxon>Eukaryota</taxon>
        <taxon>Fungi</taxon>
        <taxon>Dikarya</taxon>
        <taxon>Ascomycota</taxon>
        <taxon>Pezizomycotina</taxon>
        <taxon>Dothideomycetes</taxon>
        <taxon>Pleosporomycetidae</taxon>
        <taxon>Pleosporales</taxon>
        <taxon>Torulaceae</taxon>
        <taxon>Dendryphion</taxon>
    </lineage>
</organism>